<dbReference type="EMBL" id="JACPUR010000027">
    <property type="protein sequence ID" value="MBI3128336.1"/>
    <property type="molecule type" value="Genomic_DNA"/>
</dbReference>
<dbReference type="InterPro" id="IPR006680">
    <property type="entry name" value="Amidohydro-rel"/>
</dbReference>
<dbReference type="GO" id="GO:0019748">
    <property type="term" value="P:secondary metabolic process"/>
    <property type="evidence" value="ECO:0007669"/>
    <property type="project" value="TreeGrafter"/>
</dbReference>
<evidence type="ECO:0000259" key="2">
    <source>
        <dbReference type="Pfam" id="PF04909"/>
    </source>
</evidence>
<reference evidence="3" key="1">
    <citation type="submission" date="2020-07" db="EMBL/GenBank/DDBJ databases">
        <title>Huge and variable diversity of episymbiotic CPR bacteria and DPANN archaea in groundwater ecosystems.</title>
        <authorList>
            <person name="He C.Y."/>
            <person name="Keren R."/>
            <person name="Whittaker M."/>
            <person name="Farag I.F."/>
            <person name="Doudna J."/>
            <person name="Cate J.H.D."/>
            <person name="Banfield J.F."/>
        </authorList>
    </citation>
    <scope>NUCLEOTIDE SEQUENCE</scope>
    <source>
        <strain evidence="3">NC_groundwater_763_Ag_S-0.2um_68_21</strain>
    </source>
</reference>
<keyword evidence="1" id="KW-0456">Lyase</keyword>
<dbReference type="InterPro" id="IPR032466">
    <property type="entry name" value="Metal_Hydrolase"/>
</dbReference>
<evidence type="ECO:0000313" key="4">
    <source>
        <dbReference type="Proteomes" id="UP000782312"/>
    </source>
</evidence>
<protein>
    <submittedName>
        <fullName evidence="3">Amidohydrolase</fullName>
    </submittedName>
</protein>
<dbReference type="GO" id="GO:0016787">
    <property type="term" value="F:hydrolase activity"/>
    <property type="evidence" value="ECO:0007669"/>
    <property type="project" value="InterPro"/>
</dbReference>
<dbReference type="SUPFAM" id="SSF51556">
    <property type="entry name" value="Metallo-dependent hydrolases"/>
    <property type="match status" value="1"/>
</dbReference>
<gene>
    <name evidence="3" type="ORF">HYZ11_12080</name>
</gene>
<feature type="domain" description="Amidohydrolase-related" evidence="2">
    <location>
        <begin position="25"/>
        <end position="244"/>
    </location>
</feature>
<dbReference type="Proteomes" id="UP000782312">
    <property type="component" value="Unassembled WGS sequence"/>
</dbReference>
<organism evidence="3 4">
    <name type="scientific">Tectimicrobiota bacterium</name>
    <dbReference type="NCBI Taxonomy" id="2528274"/>
    <lineage>
        <taxon>Bacteria</taxon>
        <taxon>Pseudomonadati</taxon>
        <taxon>Nitrospinota/Tectimicrobiota group</taxon>
        <taxon>Candidatus Tectimicrobiota</taxon>
    </lineage>
</organism>
<dbReference type="AlphaFoldDB" id="A0A932MQQ8"/>
<dbReference type="PANTHER" id="PTHR21240">
    <property type="entry name" value="2-AMINO-3-CARBOXYLMUCONATE-6-SEMIALDEHYDE DECARBOXYLASE"/>
    <property type="match status" value="1"/>
</dbReference>
<dbReference type="GO" id="GO:0016831">
    <property type="term" value="F:carboxy-lyase activity"/>
    <property type="evidence" value="ECO:0007669"/>
    <property type="project" value="InterPro"/>
</dbReference>
<evidence type="ECO:0000313" key="3">
    <source>
        <dbReference type="EMBL" id="MBI3128336.1"/>
    </source>
</evidence>
<dbReference type="Pfam" id="PF04909">
    <property type="entry name" value="Amidohydro_2"/>
    <property type="match status" value="1"/>
</dbReference>
<proteinExistence type="predicted"/>
<comment type="caution">
    <text evidence="3">The sequence shown here is derived from an EMBL/GenBank/DDBJ whole genome shotgun (WGS) entry which is preliminary data.</text>
</comment>
<evidence type="ECO:0000256" key="1">
    <source>
        <dbReference type="ARBA" id="ARBA00023239"/>
    </source>
</evidence>
<name>A0A932MQQ8_UNCTE</name>
<dbReference type="InterPro" id="IPR032465">
    <property type="entry name" value="ACMSD"/>
</dbReference>
<sequence length="245" mass="27108">MIFDTAVCLRHPHLPQGREAEEILRAMDKAGVDRAALMPFEAVQHFRWREANERVASACKAAPDRLCGWGTLNHYDGPEETERIADLGLRGVRIFTSWGFTPGTGLIERFYVPIAERCRARGMLFSIEHEGHLPTVGGAVYSDCIVADALPDRPVLMSRCWTWAFWPDYLAALRECPNLVIEVGVAPSSWIRRAVEEAGADRMVMGSWWPEQEPGAVAAHVRGLGLPKEDEANILGGTAARLFGG</sequence>
<accession>A0A932MQQ8</accession>
<dbReference type="PANTHER" id="PTHR21240:SF28">
    <property type="entry name" value="ISO-OROTATE DECARBOXYLASE (EUROFUNG)"/>
    <property type="match status" value="1"/>
</dbReference>
<dbReference type="Gene3D" id="3.20.20.140">
    <property type="entry name" value="Metal-dependent hydrolases"/>
    <property type="match status" value="1"/>
</dbReference>
<dbReference type="GO" id="GO:0005737">
    <property type="term" value="C:cytoplasm"/>
    <property type="evidence" value="ECO:0007669"/>
    <property type="project" value="TreeGrafter"/>
</dbReference>